<comment type="caution">
    <text evidence="2">The sequence shown here is derived from an EMBL/GenBank/DDBJ whole genome shotgun (WGS) entry which is preliminary data.</text>
</comment>
<keyword evidence="1" id="KW-0732">Signal</keyword>
<feature type="chain" id="PRO_5008897855" description="ADAMTS cysteine-rich domain-containing protein" evidence="1">
    <location>
        <begin position="21"/>
        <end position="174"/>
    </location>
</feature>
<dbReference type="EMBL" id="BDGG01000002">
    <property type="protein sequence ID" value="GAU92043.1"/>
    <property type="molecule type" value="Genomic_DNA"/>
</dbReference>
<dbReference type="Proteomes" id="UP000186922">
    <property type="component" value="Unassembled WGS sequence"/>
</dbReference>
<reference evidence="2 3" key="1">
    <citation type="journal article" date="2016" name="Nat. Commun.">
        <title>Extremotolerant tardigrade genome and improved radiotolerance of human cultured cells by tardigrade-unique protein.</title>
        <authorList>
            <person name="Hashimoto T."/>
            <person name="Horikawa D.D."/>
            <person name="Saito Y."/>
            <person name="Kuwahara H."/>
            <person name="Kozuka-Hata H."/>
            <person name="Shin-I T."/>
            <person name="Minakuchi Y."/>
            <person name="Ohishi K."/>
            <person name="Motoyama A."/>
            <person name="Aizu T."/>
            <person name="Enomoto A."/>
            <person name="Kondo K."/>
            <person name="Tanaka S."/>
            <person name="Hara Y."/>
            <person name="Koshikawa S."/>
            <person name="Sagara H."/>
            <person name="Miura T."/>
            <person name="Yokobori S."/>
            <person name="Miyagawa K."/>
            <person name="Suzuki Y."/>
            <person name="Kubo T."/>
            <person name="Oyama M."/>
            <person name="Kohara Y."/>
            <person name="Fujiyama A."/>
            <person name="Arakawa K."/>
            <person name="Katayama T."/>
            <person name="Toyoda A."/>
            <person name="Kunieda T."/>
        </authorList>
    </citation>
    <scope>NUCLEOTIDE SEQUENCE [LARGE SCALE GENOMIC DNA]</scope>
    <source>
        <strain evidence="2 3">YOKOZUNA-1</strain>
    </source>
</reference>
<evidence type="ECO:0000313" key="2">
    <source>
        <dbReference type="EMBL" id="GAU92043.1"/>
    </source>
</evidence>
<evidence type="ECO:0000313" key="3">
    <source>
        <dbReference type="Proteomes" id="UP000186922"/>
    </source>
</evidence>
<proteinExistence type="predicted"/>
<dbReference type="AlphaFoldDB" id="A0A1D1V013"/>
<organism evidence="2 3">
    <name type="scientific">Ramazzottius varieornatus</name>
    <name type="common">Water bear</name>
    <name type="synonym">Tardigrade</name>
    <dbReference type="NCBI Taxonomy" id="947166"/>
    <lineage>
        <taxon>Eukaryota</taxon>
        <taxon>Metazoa</taxon>
        <taxon>Ecdysozoa</taxon>
        <taxon>Tardigrada</taxon>
        <taxon>Eutardigrada</taxon>
        <taxon>Parachela</taxon>
        <taxon>Hypsibioidea</taxon>
        <taxon>Ramazzottiidae</taxon>
        <taxon>Ramazzottius</taxon>
    </lineage>
</organism>
<protein>
    <recommendedName>
        <fullName evidence="4">ADAMTS cysteine-rich domain-containing protein</fullName>
    </recommendedName>
</protein>
<name>A0A1D1V013_RAMVA</name>
<keyword evidence="3" id="KW-1185">Reference proteome</keyword>
<evidence type="ECO:0008006" key="4">
    <source>
        <dbReference type="Google" id="ProtNLM"/>
    </source>
</evidence>
<sequence length="174" mass="18620">MMGLILAFSVLLSFATVSHQSPLSFGNGHESFGALPSDRRFDNDLQKAIMWRLLNGKAVKVELETDRRLTYEQDKECSTCGGPRPTIAPPANNTQLCLQTLGPAEPGCWYNGLGNLNPLTCPITCVQDPLPSSTTINPIDACLQAYGPPPASCWYTGGGNIALACGFQCTPGPF</sequence>
<evidence type="ECO:0000256" key="1">
    <source>
        <dbReference type="SAM" id="SignalP"/>
    </source>
</evidence>
<gene>
    <name evidence="2" type="primary">RvY_04189-1</name>
    <name evidence="2" type="synonym">RvY_04189.1</name>
    <name evidence="2" type="ORF">RvY_04189</name>
</gene>
<feature type="signal peptide" evidence="1">
    <location>
        <begin position="1"/>
        <end position="20"/>
    </location>
</feature>
<accession>A0A1D1V013</accession>